<dbReference type="Proteomes" id="UP001496627">
    <property type="component" value="Unassembled WGS sequence"/>
</dbReference>
<evidence type="ECO:0008006" key="3">
    <source>
        <dbReference type="Google" id="ProtNLM"/>
    </source>
</evidence>
<dbReference type="EMBL" id="JBEAAL010000001">
    <property type="protein sequence ID" value="MEQ1403360.1"/>
    <property type="molecule type" value="Genomic_DNA"/>
</dbReference>
<dbReference type="InterPro" id="IPR011009">
    <property type="entry name" value="Kinase-like_dom_sf"/>
</dbReference>
<comment type="caution">
    <text evidence="1">The sequence shown here is derived from an EMBL/GenBank/DDBJ whole genome shotgun (WGS) entry which is preliminary data.</text>
</comment>
<dbReference type="SUPFAM" id="SSF56112">
    <property type="entry name" value="Protein kinase-like (PK-like)"/>
    <property type="match status" value="1"/>
</dbReference>
<protein>
    <recommendedName>
        <fullName evidence="3">Aminoglycoside phosphotransferase domain-containing protein</fullName>
    </recommendedName>
</protein>
<sequence length="343" mass="39839">MHSLNEKISFLRKPEAYQGRGSEVTALETHMSWVFLCGDRVYKLKKPTVGPFFDFSTLAAREWNCLEELRLNRRLAPDTYLRVVPLVSLPDGSLVIRGQGTVEEWLLEMRRLPEHLMLSQLLKTGAVGDDHLHRLADFLAAFYRSAERPAIDPLDHFRMLECQNDINRQVLRHEEFEIDHEAVRHLLDDVDRALHCFRERIIQRINDGRYVEGHGDLRPEHICFCDPIAIFDCLEFDRRLRIIDPFDEIAFLGMECAFLGSPTVGETLFQLLRKRLEDHISREQKEFYTAFRATMRARMAYSHLLDGSARLSPAIWEKKTSKYIGLARGALYRCGIAETNYTG</sequence>
<organism evidence="1 2">
    <name type="scientific">Neorhizobium phenanthreniclasticum</name>
    <dbReference type="NCBI Taxonomy" id="3157917"/>
    <lineage>
        <taxon>Bacteria</taxon>
        <taxon>Pseudomonadati</taxon>
        <taxon>Pseudomonadota</taxon>
        <taxon>Alphaproteobacteria</taxon>
        <taxon>Hyphomicrobiales</taxon>
        <taxon>Rhizobiaceae</taxon>
        <taxon>Rhizobium/Agrobacterium group</taxon>
        <taxon>Neorhizobium</taxon>
    </lineage>
</organism>
<evidence type="ECO:0000313" key="1">
    <source>
        <dbReference type="EMBL" id="MEQ1403360.1"/>
    </source>
</evidence>
<evidence type="ECO:0000313" key="2">
    <source>
        <dbReference type="Proteomes" id="UP001496627"/>
    </source>
</evidence>
<keyword evidence="2" id="KW-1185">Reference proteome</keyword>
<proteinExistence type="predicted"/>
<accession>A0ABV0LUT3</accession>
<reference evidence="1 2" key="1">
    <citation type="submission" date="2024-05" db="EMBL/GenBank/DDBJ databases">
        <title>Neorhizobium sp. Rsf11, a plant growth promoting and heavy metal resistant PAH-degrader.</title>
        <authorList>
            <person name="Golubev S.N."/>
            <person name="Muratova A.Y."/>
            <person name="Markelova M.I."/>
        </authorList>
    </citation>
    <scope>NUCLEOTIDE SEQUENCE [LARGE SCALE GENOMIC DNA]</scope>
    <source>
        <strain evidence="1 2">Rsf11</strain>
    </source>
</reference>
<gene>
    <name evidence="1" type="ORF">ABK249_00315</name>
</gene>
<name>A0ABV0LUT3_9HYPH</name>
<dbReference type="RefSeq" id="WP_161784811.1">
    <property type="nucleotide sequence ID" value="NZ_JBEAAL010000001.1"/>
</dbReference>